<evidence type="ECO:0000256" key="1">
    <source>
        <dbReference type="SAM" id="Phobius"/>
    </source>
</evidence>
<dbReference type="Proteomes" id="UP000032266">
    <property type="component" value="Chromosome"/>
</dbReference>
<sequence>MKTKLLIFLAVISMVIGLLVFIEQKRQQPEYSDVFFGMNDKAAFRNQS</sequence>
<protein>
    <submittedName>
        <fullName evidence="2">Uncharacterized protein</fullName>
    </submittedName>
</protein>
<organism evidence="2 3">
    <name type="scientific">Gynuella sunshinyii YC6258</name>
    <dbReference type="NCBI Taxonomy" id="1445510"/>
    <lineage>
        <taxon>Bacteria</taxon>
        <taxon>Pseudomonadati</taxon>
        <taxon>Pseudomonadota</taxon>
        <taxon>Gammaproteobacteria</taxon>
        <taxon>Oceanospirillales</taxon>
        <taxon>Saccharospirillaceae</taxon>
        <taxon>Gynuella</taxon>
    </lineage>
</organism>
<name>A0A0C5VJK3_9GAMM</name>
<gene>
    <name evidence="2" type="ORF">YC6258_02433</name>
</gene>
<accession>A0A0C5VJK3</accession>
<dbReference type="EMBL" id="CP007142">
    <property type="protein sequence ID" value="AJQ94471.1"/>
    <property type="molecule type" value="Genomic_DNA"/>
</dbReference>
<keyword evidence="3" id="KW-1185">Reference proteome</keyword>
<feature type="transmembrane region" description="Helical" evidence="1">
    <location>
        <begin position="6"/>
        <end position="22"/>
    </location>
</feature>
<dbReference type="KEGG" id="gsn:YC6258_02433"/>
<proteinExistence type="predicted"/>
<keyword evidence="1" id="KW-0472">Membrane</keyword>
<evidence type="ECO:0000313" key="2">
    <source>
        <dbReference type="EMBL" id="AJQ94471.1"/>
    </source>
</evidence>
<reference evidence="2 3" key="1">
    <citation type="submission" date="2014-01" db="EMBL/GenBank/DDBJ databases">
        <title>Full genme sequencing of cellulolytic bacterium Gynuella sunshinyii YC6258T gen. nov., sp. nov.</title>
        <authorList>
            <person name="Khan H."/>
            <person name="Chung E.J."/>
            <person name="Chung Y.R."/>
        </authorList>
    </citation>
    <scope>NUCLEOTIDE SEQUENCE [LARGE SCALE GENOMIC DNA]</scope>
    <source>
        <strain evidence="2 3">YC6258</strain>
    </source>
</reference>
<keyword evidence="1" id="KW-0812">Transmembrane</keyword>
<dbReference type="STRING" id="1445510.YC6258_02433"/>
<evidence type="ECO:0000313" key="3">
    <source>
        <dbReference type="Proteomes" id="UP000032266"/>
    </source>
</evidence>
<dbReference type="AlphaFoldDB" id="A0A0C5VJK3"/>
<keyword evidence="1" id="KW-1133">Transmembrane helix</keyword>
<dbReference type="HOGENOM" id="CLU_3153398_0_0_6"/>